<dbReference type="InterPro" id="IPR013786">
    <property type="entry name" value="AcylCoA_DH/ox_N"/>
</dbReference>
<dbReference type="Proteomes" id="UP001216390">
    <property type="component" value="Chromosome"/>
</dbReference>
<dbReference type="InterPro" id="IPR009075">
    <property type="entry name" value="AcylCo_DH/oxidase_C"/>
</dbReference>
<keyword evidence="4 6" id="KW-0274">FAD</keyword>
<dbReference type="SUPFAM" id="SSF56645">
    <property type="entry name" value="Acyl-CoA dehydrogenase NM domain-like"/>
    <property type="match status" value="1"/>
</dbReference>
<dbReference type="InterPro" id="IPR036250">
    <property type="entry name" value="AcylCo_DH-like_C"/>
</dbReference>
<organism evidence="10 11">
    <name type="scientific">Iamia majanohamensis</name>
    <dbReference type="NCBI Taxonomy" id="467976"/>
    <lineage>
        <taxon>Bacteria</taxon>
        <taxon>Bacillati</taxon>
        <taxon>Actinomycetota</taxon>
        <taxon>Acidimicrobiia</taxon>
        <taxon>Acidimicrobiales</taxon>
        <taxon>Iamiaceae</taxon>
        <taxon>Iamia</taxon>
    </lineage>
</organism>
<feature type="domain" description="Acyl-CoA oxidase/dehydrogenase middle" evidence="8">
    <location>
        <begin position="128"/>
        <end position="221"/>
    </location>
</feature>
<dbReference type="GO" id="GO:0005886">
    <property type="term" value="C:plasma membrane"/>
    <property type="evidence" value="ECO:0007669"/>
    <property type="project" value="TreeGrafter"/>
</dbReference>
<dbReference type="Gene3D" id="1.10.540.10">
    <property type="entry name" value="Acyl-CoA dehydrogenase/oxidase, N-terminal domain"/>
    <property type="match status" value="1"/>
</dbReference>
<dbReference type="AlphaFoldDB" id="A0AAE9YB26"/>
<evidence type="ECO:0000313" key="11">
    <source>
        <dbReference type="Proteomes" id="UP001216390"/>
    </source>
</evidence>
<dbReference type="PROSITE" id="PS00072">
    <property type="entry name" value="ACYL_COA_DH_1"/>
    <property type="match status" value="1"/>
</dbReference>
<evidence type="ECO:0000256" key="4">
    <source>
        <dbReference type="ARBA" id="ARBA00022827"/>
    </source>
</evidence>
<dbReference type="InterPro" id="IPR052161">
    <property type="entry name" value="Mycobact_Acyl-CoA_DH"/>
</dbReference>
<evidence type="ECO:0000256" key="2">
    <source>
        <dbReference type="ARBA" id="ARBA00009347"/>
    </source>
</evidence>
<accession>A0AAE9YB26</accession>
<dbReference type="InterPro" id="IPR037069">
    <property type="entry name" value="AcylCoA_DH/ox_N_sf"/>
</dbReference>
<feature type="domain" description="Acyl-CoA dehydrogenase/oxidase N-terminal" evidence="9">
    <location>
        <begin position="15"/>
        <end position="123"/>
    </location>
</feature>
<dbReference type="Gene3D" id="1.20.140.10">
    <property type="entry name" value="Butyryl-CoA Dehydrogenase, subunit A, domain 3"/>
    <property type="match status" value="1"/>
</dbReference>
<dbReference type="InterPro" id="IPR046373">
    <property type="entry name" value="Acyl-CoA_Oxase/DH_mid-dom_sf"/>
</dbReference>
<evidence type="ECO:0000313" key="10">
    <source>
        <dbReference type="EMBL" id="WCO67739.1"/>
    </source>
</evidence>
<gene>
    <name evidence="10" type="ORF">PO878_03245</name>
</gene>
<dbReference type="SUPFAM" id="SSF47203">
    <property type="entry name" value="Acyl-CoA dehydrogenase C-terminal domain-like"/>
    <property type="match status" value="1"/>
</dbReference>
<evidence type="ECO:0000256" key="3">
    <source>
        <dbReference type="ARBA" id="ARBA00022630"/>
    </source>
</evidence>
<evidence type="ECO:0000259" key="9">
    <source>
        <dbReference type="Pfam" id="PF02771"/>
    </source>
</evidence>
<comment type="similarity">
    <text evidence="2 6">Belongs to the acyl-CoA dehydrogenase family.</text>
</comment>
<protein>
    <submittedName>
        <fullName evidence="10">Acyl-CoA dehydrogenase family protein</fullName>
    </submittedName>
</protein>
<sequence>MADVTLDFALPPELEALAAEARQVGRDLADRCDIREDSWIAGHDEAVAKDLSDRGWIGMTWPAEAGGGGRTVMERFVVFEELIAAGAPIAAAWFADRQIGPTFLEFGTPEQQERFLPGILSGESMWGIGMSEPDAGSDVASIRTRAVRDGDEWVVDGQKIWTSGAAHADFVYLVARTDPDAKPHQGLSELVVDLRSPGVTVKPIVDMTADDHFCEVYFDSVRVPAANLVGEENGSFKQIMRQMEHERGGIDRLVSNRRLYEDVLAVADMSDPLLRQEAARLETDYRLGRLLVIREVLGQAPKGFSAATKTFCTEHEQRVAEFCARALGPAAQAGDPGLSARLRRNLAYAPAYTIMGGTTNILRNILGERVLGLPRGPR</sequence>
<feature type="domain" description="Acyl-CoA dehydrogenase/oxidase C-terminal" evidence="7">
    <location>
        <begin position="237"/>
        <end position="371"/>
    </location>
</feature>
<evidence type="ECO:0000256" key="6">
    <source>
        <dbReference type="RuleBase" id="RU362125"/>
    </source>
</evidence>
<dbReference type="Pfam" id="PF02771">
    <property type="entry name" value="Acyl-CoA_dh_N"/>
    <property type="match status" value="1"/>
</dbReference>
<dbReference type="FunFam" id="2.40.110.10:FF:000011">
    <property type="entry name" value="Acyl-CoA dehydrogenase FadE34"/>
    <property type="match status" value="1"/>
</dbReference>
<dbReference type="RefSeq" id="WP_272737260.1">
    <property type="nucleotide sequence ID" value="NZ_CP116942.1"/>
</dbReference>
<dbReference type="GO" id="GO:0003995">
    <property type="term" value="F:acyl-CoA dehydrogenase activity"/>
    <property type="evidence" value="ECO:0007669"/>
    <property type="project" value="InterPro"/>
</dbReference>
<evidence type="ECO:0000259" key="8">
    <source>
        <dbReference type="Pfam" id="PF02770"/>
    </source>
</evidence>
<evidence type="ECO:0000256" key="1">
    <source>
        <dbReference type="ARBA" id="ARBA00001974"/>
    </source>
</evidence>
<dbReference type="Pfam" id="PF02770">
    <property type="entry name" value="Acyl-CoA_dh_M"/>
    <property type="match status" value="1"/>
</dbReference>
<reference evidence="10" key="1">
    <citation type="submission" date="2023-01" db="EMBL/GenBank/DDBJ databases">
        <title>The diversity of Class Acidimicrobiia in South China Sea sediment environments and the proposal of Iamia marina sp. nov., a novel species of the genus Iamia.</title>
        <authorList>
            <person name="He Y."/>
            <person name="Tian X."/>
        </authorList>
    </citation>
    <scope>NUCLEOTIDE SEQUENCE</scope>
    <source>
        <strain evidence="10">DSM 19957</strain>
    </source>
</reference>
<keyword evidence="5 6" id="KW-0560">Oxidoreductase</keyword>
<keyword evidence="11" id="KW-1185">Reference proteome</keyword>
<dbReference type="PANTHER" id="PTHR43292:SF3">
    <property type="entry name" value="ACYL-COA DEHYDROGENASE FADE29"/>
    <property type="match status" value="1"/>
</dbReference>
<dbReference type="EMBL" id="CP116942">
    <property type="protein sequence ID" value="WCO67739.1"/>
    <property type="molecule type" value="Genomic_DNA"/>
</dbReference>
<proteinExistence type="inferred from homology"/>
<dbReference type="Gene3D" id="2.40.110.10">
    <property type="entry name" value="Butyryl-CoA Dehydrogenase, subunit A, domain 2"/>
    <property type="match status" value="1"/>
</dbReference>
<dbReference type="InterPro" id="IPR006091">
    <property type="entry name" value="Acyl-CoA_Oxase/DH_mid-dom"/>
</dbReference>
<dbReference type="GO" id="GO:0050660">
    <property type="term" value="F:flavin adenine dinucleotide binding"/>
    <property type="evidence" value="ECO:0007669"/>
    <property type="project" value="InterPro"/>
</dbReference>
<dbReference type="Pfam" id="PF00441">
    <property type="entry name" value="Acyl-CoA_dh_1"/>
    <property type="match status" value="1"/>
</dbReference>
<dbReference type="InterPro" id="IPR009100">
    <property type="entry name" value="AcylCoA_DH/oxidase_NM_dom_sf"/>
</dbReference>
<comment type="cofactor">
    <cofactor evidence="1 6">
        <name>FAD</name>
        <dbReference type="ChEBI" id="CHEBI:57692"/>
    </cofactor>
</comment>
<evidence type="ECO:0000256" key="5">
    <source>
        <dbReference type="ARBA" id="ARBA00023002"/>
    </source>
</evidence>
<dbReference type="PANTHER" id="PTHR43292">
    <property type="entry name" value="ACYL-COA DEHYDROGENASE"/>
    <property type="match status" value="1"/>
</dbReference>
<name>A0AAE9YB26_9ACTN</name>
<keyword evidence="3 6" id="KW-0285">Flavoprotein</keyword>
<dbReference type="KEGG" id="ima:PO878_03245"/>
<dbReference type="InterPro" id="IPR006089">
    <property type="entry name" value="Acyl-CoA_DH_CS"/>
</dbReference>
<evidence type="ECO:0000259" key="7">
    <source>
        <dbReference type="Pfam" id="PF00441"/>
    </source>
</evidence>